<feature type="domain" description="Cupin type-2" evidence="1">
    <location>
        <begin position="41"/>
        <end position="106"/>
    </location>
</feature>
<proteinExistence type="predicted"/>
<name>A0A2V3IUM6_9FLOR</name>
<dbReference type="CDD" id="cd06981">
    <property type="entry name" value="cupin_reut_a1446"/>
    <property type="match status" value="1"/>
</dbReference>
<protein>
    <recommendedName>
        <fullName evidence="1">Cupin type-2 domain-containing protein</fullName>
    </recommendedName>
</protein>
<dbReference type="InterPro" id="IPR013096">
    <property type="entry name" value="Cupin_2"/>
</dbReference>
<gene>
    <name evidence="2" type="ORF">BWQ96_04375</name>
</gene>
<evidence type="ECO:0000313" key="2">
    <source>
        <dbReference type="EMBL" id="PXF45838.1"/>
    </source>
</evidence>
<dbReference type="InterPro" id="IPR011051">
    <property type="entry name" value="RmlC_Cupin_sf"/>
</dbReference>
<dbReference type="InterPro" id="IPR014710">
    <property type="entry name" value="RmlC-like_jellyroll"/>
</dbReference>
<dbReference type="Gene3D" id="2.60.120.10">
    <property type="entry name" value="Jelly Rolls"/>
    <property type="match status" value="1"/>
</dbReference>
<organism evidence="2 3">
    <name type="scientific">Gracilariopsis chorda</name>
    <dbReference type="NCBI Taxonomy" id="448386"/>
    <lineage>
        <taxon>Eukaryota</taxon>
        <taxon>Rhodophyta</taxon>
        <taxon>Florideophyceae</taxon>
        <taxon>Rhodymeniophycidae</taxon>
        <taxon>Gracilariales</taxon>
        <taxon>Gracilariaceae</taxon>
        <taxon>Gracilariopsis</taxon>
    </lineage>
</organism>
<keyword evidence="3" id="KW-1185">Reference proteome</keyword>
<reference evidence="2 3" key="1">
    <citation type="journal article" date="2018" name="Mol. Biol. Evol.">
        <title>Analysis of the draft genome of the red seaweed Gracilariopsis chorda provides insights into genome size evolution in Rhodophyta.</title>
        <authorList>
            <person name="Lee J."/>
            <person name="Yang E.C."/>
            <person name="Graf L."/>
            <person name="Yang J.H."/>
            <person name="Qiu H."/>
            <person name="Zel Zion U."/>
            <person name="Chan C.X."/>
            <person name="Stephens T.G."/>
            <person name="Weber A.P.M."/>
            <person name="Boo G.H."/>
            <person name="Boo S.M."/>
            <person name="Kim K.M."/>
            <person name="Shin Y."/>
            <person name="Jung M."/>
            <person name="Lee S.J."/>
            <person name="Yim H.S."/>
            <person name="Lee J.H."/>
            <person name="Bhattacharya D."/>
            <person name="Yoon H.S."/>
        </authorList>
    </citation>
    <scope>NUCLEOTIDE SEQUENCE [LARGE SCALE GENOMIC DNA]</scope>
    <source>
        <strain evidence="2 3">SKKU-2015</strain>
        <tissue evidence="2">Whole body</tissue>
    </source>
</reference>
<dbReference type="SUPFAM" id="SSF51182">
    <property type="entry name" value="RmlC-like cupins"/>
    <property type="match status" value="1"/>
</dbReference>
<dbReference type="AlphaFoldDB" id="A0A2V3IUM6"/>
<evidence type="ECO:0000313" key="3">
    <source>
        <dbReference type="Proteomes" id="UP000247409"/>
    </source>
</evidence>
<dbReference type="Pfam" id="PF07883">
    <property type="entry name" value="Cupin_2"/>
    <property type="match status" value="1"/>
</dbReference>
<evidence type="ECO:0000259" key="1">
    <source>
        <dbReference type="Pfam" id="PF07883"/>
    </source>
</evidence>
<accession>A0A2V3IUM6</accession>
<comment type="caution">
    <text evidence="2">The sequence shown here is derived from an EMBL/GenBank/DDBJ whole genome shotgun (WGS) entry which is preliminary data.</text>
</comment>
<sequence length="111" mass="12661">MESAPGSFGNLYENVPHKLTEELFQVLVKTDNFIIERIVSTGQVSTEWYDQDEVEFCCVLKGAAELLFDASEKPMRMNPGAFVVIPAHVRHKVVYTDNAQPTVWLAMKWKK</sequence>
<dbReference type="Proteomes" id="UP000247409">
    <property type="component" value="Unassembled WGS sequence"/>
</dbReference>
<dbReference type="EMBL" id="NBIV01000051">
    <property type="protein sequence ID" value="PXF45838.1"/>
    <property type="molecule type" value="Genomic_DNA"/>
</dbReference>